<dbReference type="CDD" id="cd01829">
    <property type="entry name" value="SGNH_hydrolase_peri2"/>
    <property type="match status" value="1"/>
</dbReference>
<evidence type="ECO:0000256" key="1">
    <source>
        <dbReference type="SAM" id="MobiDB-lite"/>
    </source>
</evidence>
<dbReference type="Pfam" id="PF04311">
    <property type="entry name" value="DUF459"/>
    <property type="match status" value="1"/>
</dbReference>
<dbReference type="InterPro" id="IPR007407">
    <property type="entry name" value="DUF459"/>
</dbReference>
<dbReference type="EMBL" id="JBBHLC010000007">
    <property type="protein sequence ID" value="MEJ5862558.1"/>
    <property type="molecule type" value="Genomic_DNA"/>
</dbReference>
<dbReference type="RefSeq" id="WP_339598459.1">
    <property type="nucleotide sequence ID" value="NZ_JBBHLC010000007.1"/>
</dbReference>
<gene>
    <name evidence="3" type="ORF">V7S98_04900</name>
</gene>
<proteinExistence type="predicted"/>
<evidence type="ECO:0000313" key="4">
    <source>
        <dbReference type="Proteomes" id="UP001380290"/>
    </source>
</evidence>
<dbReference type="InterPro" id="IPR036514">
    <property type="entry name" value="SGNH_hydro_sf"/>
</dbReference>
<feature type="region of interest" description="Disordered" evidence="1">
    <location>
        <begin position="123"/>
        <end position="148"/>
    </location>
</feature>
<feature type="compositionally biased region" description="Pro residues" evidence="1">
    <location>
        <begin position="139"/>
        <end position="148"/>
    </location>
</feature>
<keyword evidence="2" id="KW-0812">Transmembrane</keyword>
<evidence type="ECO:0000313" key="3">
    <source>
        <dbReference type="EMBL" id="MEJ5862558.1"/>
    </source>
</evidence>
<dbReference type="GO" id="GO:0016787">
    <property type="term" value="F:hydrolase activity"/>
    <property type="evidence" value="ECO:0007669"/>
    <property type="project" value="UniProtKB-KW"/>
</dbReference>
<dbReference type="SUPFAM" id="SSF52266">
    <property type="entry name" value="SGNH hydrolase"/>
    <property type="match status" value="1"/>
</dbReference>
<organism evidence="3 4">
    <name type="scientific">Pseudomonas farsensis</name>
    <dbReference type="NCBI Taxonomy" id="2745492"/>
    <lineage>
        <taxon>Bacteria</taxon>
        <taxon>Pseudomonadati</taxon>
        <taxon>Pseudomonadota</taxon>
        <taxon>Gammaproteobacteria</taxon>
        <taxon>Pseudomonadales</taxon>
        <taxon>Pseudomonadaceae</taxon>
        <taxon>Pseudomonas</taxon>
    </lineage>
</organism>
<protein>
    <submittedName>
        <fullName evidence="3">SGNH family hydrolase</fullName>
    </submittedName>
</protein>
<dbReference type="Gene3D" id="3.40.50.1110">
    <property type="entry name" value="SGNH hydrolase"/>
    <property type="match status" value="1"/>
</dbReference>
<keyword evidence="2" id="KW-1133">Transmembrane helix</keyword>
<evidence type="ECO:0000256" key="2">
    <source>
        <dbReference type="SAM" id="Phobius"/>
    </source>
</evidence>
<feature type="transmembrane region" description="Helical" evidence="2">
    <location>
        <begin position="12"/>
        <end position="33"/>
    </location>
</feature>
<reference evidence="3 4" key="1">
    <citation type="submission" date="2024-02" db="EMBL/GenBank/DDBJ databases">
        <title>Identification of pathogenicity and growth-promoting function of Pseudomonas putida variant.</title>
        <authorList>
            <person name="Sun J."/>
        </authorList>
    </citation>
    <scope>NUCLEOTIDE SEQUENCE [LARGE SCALE GENOMIC DNA]</scope>
    <source>
        <strain evidence="3 4">A03</strain>
    </source>
</reference>
<name>A0ABU8QPH6_9PSED</name>
<dbReference type="Proteomes" id="UP001380290">
    <property type="component" value="Unassembled WGS sequence"/>
</dbReference>
<keyword evidence="4" id="KW-1185">Reference proteome</keyword>
<keyword evidence="2" id="KW-0472">Membrane</keyword>
<comment type="caution">
    <text evidence="3">The sequence shown here is derived from an EMBL/GenBank/DDBJ whole genome shotgun (WGS) entry which is preliminary data.</text>
</comment>
<keyword evidence="3" id="KW-0378">Hydrolase</keyword>
<accession>A0ABU8QPH6</accession>
<sequence length="390" mass="42757">MQASESKQLLQVQLGALRALYAIVVTTLLLFWLNQDSIKLYCQQKYHQGCEIPLLGQLPAWRYGAQLTLALEEGRDSFLQRLEVAPQLATAPVPQVLPEPEPVVSINLETPAALAQPLPVHAEPAPQHEPVQAAQPAHVPAPVPAPAPQPAVVQPQVAAQPSHPVPLQPGTVAALAVGDDVFLVGDSLMQGVAPHLANSLRKRHQIRTINLSKQSTGLAYPGFFNWPKTVAETLDHEPNIRLMVVFLGPNDPWDMPQGKGKPFLRFKSPDWEVAYRARIDSILDQARAHNVQVIWVGPPNMEKARLSTAMDYLSGLYQQQTALYGQHYVSANPILGYADQGFSYTVQTPEGKRVKVRVDDGIHFTITGQKMIAEQVMSLISFPGLTVTGH</sequence>